<name>A0A9D4RK59_DREPO</name>
<dbReference type="AlphaFoldDB" id="A0A9D4RK59"/>
<evidence type="ECO:0000313" key="1">
    <source>
        <dbReference type="EMBL" id="KAH3870553.1"/>
    </source>
</evidence>
<comment type="caution">
    <text evidence="1">The sequence shown here is derived from an EMBL/GenBank/DDBJ whole genome shotgun (WGS) entry which is preliminary data.</text>
</comment>
<keyword evidence="2" id="KW-1185">Reference proteome</keyword>
<protein>
    <submittedName>
        <fullName evidence="1">Uncharacterized protein</fullName>
    </submittedName>
</protein>
<evidence type="ECO:0000313" key="2">
    <source>
        <dbReference type="Proteomes" id="UP000828390"/>
    </source>
</evidence>
<accession>A0A9D4RK59</accession>
<proteinExistence type="predicted"/>
<reference evidence="1" key="2">
    <citation type="submission" date="2020-11" db="EMBL/GenBank/DDBJ databases">
        <authorList>
            <person name="McCartney M.A."/>
            <person name="Auch B."/>
            <person name="Kono T."/>
            <person name="Mallez S."/>
            <person name="Becker A."/>
            <person name="Gohl D.M."/>
            <person name="Silverstein K.A.T."/>
            <person name="Koren S."/>
            <person name="Bechman K.B."/>
            <person name="Herman A."/>
            <person name="Abrahante J.E."/>
            <person name="Garbe J."/>
        </authorList>
    </citation>
    <scope>NUCLEOTIDE SEQUENCE</scope>
    <source>
        <strain evidence="1">Duluth1</strain>
        <tissue evidence="1">Whole animal</tissue>
    </source>
</reference>
<gene>
    <name evidence="1" type="ORF">DPMN_033741</name>
</gene>
<dbReference type="Proteomes" id="UP000828390">
    <property type="component" value="Unassembled WGS sequence"/>
</dbReference>
<dbReference type="SUPFAM" id="SSF101898">
    <property type="entry name" value="NHL repeat"/>
    <property type="match status" value="1"/>
</dbReference>
<dbReference type="EMBL" id="JAIWYP010000002">
    <property type="protein sequence ID" value="KAH3870553.1"/>
    <property type="molecule type" value="Genomic_DNA"/>
</dbReference>
<reference evidence="1" key="1">
    <citation type="journal article" date="2019" name="bioRxiv">
        <title>The Genome of the Zebra Mussel, Dreissena polymorpha: A Resource for Invasive Species Research.</title>
        <authorList>
            <person name="McCartney M.A."/>
            <person name="Auch B."/>
            <person name="Kono T."/>
            <person name="Mallez S."/>
            <person name="Zhang Y."/>
            <person name="Obille A."/>
            <person name="Becker A."/>
            <person name="Abrahante J.E."/>
            <person name="Garbe J."/>
            <person name="Badalamenti J.P."/>
            <person name="Herman A."/>
            <person name="Mangelson H."/>
            <person name="Liachko I."/>
            <person name="Sullivan S."/>
            <person name="Sone E.D."/>
            <person name="Koren S."/>
            <person name="Silverstein K.A.T."/>
            <person name="Beckman K.B."/>
            <person name="Gohl D.M."/>
        </authorList>
    </citation>
    <scope>NUCLEOTIDE SEQUENCE</scope>
    <source>
        <strain evidence="1">Duluth1</strain>
        <tissue evidence="1">Whole animal</tissue>
    </source>
</reference>
<sequence length="194" mass="21458">MILNELLQRQGTPYKFNTNPCDVVCLSSDDFAATLGNSKLVCLLSMSKDNVIGLTMIINTTSKFYSISCMSPLRMVVSSYDDPRPARMLSVDGVESDFDHVTFPVKTYTIDESMCTYVQSKNTLVLTDRDAHTVYIYNTVNGTSRAVTNKNIREPSCACVGPNDTVLVYIKNKHAIAHLTIDGDVLDTLINLVV</sequence>
<organism evidence="1 2">
    <name type="scientific">Dreissena polymorpha</name>
    <name type="common">Zebra mussel</name>
    <name type="synonym">Mytilus polymorpha</name>
    <dbReference type="NCBI Taxonomy" id="45954"/>
    <lineage>
        <taxon>Eukaryota</taxon>
        <taxon>Metazoa</taxon>
        <taxon>Spiralia</taxon>
        <taxon>Lophotrochozoa</taxon>
        <taxon>Mollusca</taxon>
        <taxon>Bivalvia</taxon>
        <taxon>Autobranchia</taxon>
        <taxon>Heteroconchia</taxon>
        <taxon>Euheterodonta</taxon>
        <taxon>Imparidentia</taxon>
        <taxon>Neoheterodontei</taxon>
        <taxon>Myida</taxon>
        <taxon>Dreissenoidea</taxon>
        <taxon>Dreissenidae</taxon>
        <taxon>Dreissena</taxon>
    </lineage>
</organism>